<sequence length="212" mass="23604">MRHFVALGDSFTQGTGDPVEGLELRSAHDWLALWLKAANPGMRYTNLAAYGLRSWEIREQQMSRGLSLQPDFISLIGPGNDALRGPFSAERLRAELTLMFGAFRSIGAQIFTATTPDFTLRLDLPEGVARRLRRNLEATNALLRDLAAQYEAILYEFWQGPLDRDPAIWSEDGVHPNARGYLAIAQDVAPLLRQQGLELSPPADVLKQGVYP</sequence>
<evidence type="ECO:0000313" key="3">
    <source>
        <dbReference type="Proteomes" id="UP000266178"/>
    </source>
</evidence>
<dbReference type="GO" id="GO:0016787">
    <property type="term" value="F:hydrolase activity"/>
    <property type="evidence" value="ECO:0007669"/>
    <property type="project" value="UniProtKB-KW"/>
</dbReference>
<dbReference type="SUPFAM" id="SSF52266">
    <property type="entry name" value="SGNH hydrolase"/>
    <property type="match status" value="1"/>
</dbReference>
<dbReference type="PANTHER" id="PTHR43784:SF2">
    <property type="entry name" value="GDSL-LIKE LIPASE_ACYLHYDROLASE, PUTATIVE (AFU_ORTHOLOGUE AFUA_2G00820)-RELATED"/>
    <property type="match status" value="1"/>
</dbReference>
<dbReference type="InterPro" id="IPR053140">
    <property type="entry name" value="GDSL_Rv0518-like"/>
</dbReference>
<dbReference type="OrthoDB" id="26855at2"/>
<keyword evidence="3" id="KW-1185">Reference proteome</keyword>
<dbReference type="Proteomes" id="UP000266178">
    <property type="component" value="Unassembled WGS sequence"/>
</dbReference>
<dbReference type="Gene3D" id="3.40.50.1110">
    <property type="entry name" value="SGNH hydrolase"/>
    <property type="match status" value="1"/>
</dbReference>
<comment type="caution">
    <text evidence="2">The sequence shown here is derived from an EMBL/GenBank/DDBJ whole genome shotgun (WGS) entry which is preliminary data.</text>
</comment>
<name>A0A399FCS7_9DEIN</name>
<protein>
    <submittedName>
        <fullName evidence="2">GDSL-like Lipase/Acylhydrolase family protein</fullName>
    </submittedName>
</protein>
<organism evidence="2 3">
    <name type="scientific">Meiothermus granaticius NBRC 107808</name>
    <dbReference type="NCBI Taxonomy" id="1227551"/>
    <lineage>
        <taxon>Bacteria</taxon>
        <taxon>Thermotogati</taxon>
        <taxon>Deinococcota</taxon>
        <taxon>Deinococci</taxon>
        <taxon>Thermales</taxon>
        <taxon>Thermaceae</taxon>
        <taxon>Meiothermus</taxon>
    </lineage>
</organism>
<dbReference type="RefSeq" id="WP_119357034.1">
    <property type="nucleotide sequence ID" value="NZ_BJXM01000008.1"/>
</dbReference>
<feature type="domain" description="SGNH hydrolase-type esterase" evidence="1">
    <location>
        <begin position="6"/>
        <end position="181"/>
    </location>
</feature>
<reference evidence="2 3" key="1">
    <citation type="submission" date="2018-08" db="EMBL/GenBank/DDBJ databases">
        <title>Meiothermus granaticius genome AF-68 sequencing project.</title>
        <authorList>
            <person name="Da Costa M.S."/>
            <person name="Albuquerque L."/>
            <person name="Raposo P."/>
            <person name="Froufe H.J.C."/>
            <person name="Barroso C.S."/>
            <person name="Egas C."/>
        </authorList>
    </citation>
    <scope>NUCLEOTIDE SEQUENCE [LARGE SCALE GENOMIC DNA]</scope>
    <source>
        <strain evidence="2 3">AF-68</strain>
    </source>
</reference>
<gene>
    <name evidence="2" type="ORF">Mgrana_01543</name>
</gene>
<evidence type="ECO:0000313" key="2">
    <source>
        <dbReference type="EMBL" id="RIH92511.1"/>
    </source>
</evidence>
<proteinExistence type="predicted"/>
<dbReference type="AlphaFoldDB" id="A0A399FCS7"/>
<dbReference type="InterPro" id="IPR036514">
    <property type="entry name" value="SGNH_hydro_sf"/>
</dbReference>
<dbReference type="EMBL" id="QWLB01000018">
    <property type="protein sequence ID" value="RIH92511.1"/>
    <property type="molecule type" value="Genomic_DNA"/>
</dbReference>
<dbReference type="PANTHER" id="PTHR43784">
    <property type="entry name" value="GDSL-LIKE LIPASE/ACYLHYDROLASE, PUTATIVE (AFU_ORTHOLOGUE AFUA_2G00820)-RELATED"/>
    <property type="match status" value="1"/>
</dbReference>
<dbReference type="Pfam" id="PF13472">
    <property type="entry name" value="Lipase_GDSL_2"/>
    <property type="match status" value="1"/>
</dbReference>
<evidence type="ECO:0000259" key="1">
    <source>
        <dbReference type="Pfam" id="PF13472"/>
    </source>
</evidence>
<keyword evidence="2" id="KW-0378">Hydrolase</keyword>
<accession>A0A399FCS7</accession>
<dbReference type="InterPro" id="IPR013830">
    <property type="entry name" value="SGNH_hydro"/>
</dbReference>
<dbReference type="CDD" id="cd01832">
    <property type="entry name" value="SGNH_hydrolase_like_1"/>
    <property type="match status" value="1"/>
</dbReference>